<dbReference type="CTD" id="33890"/>
<feature type="compositionally biased region" description="Low complexity" evidence="1">
    <location>
        <begin position="733"/>
        <end position="752"/>
    </location>
</feature>
<dbReference type="EMBL" id="CH902620">
    <property type="protein sequence ID" value="KPU73443.1"/>
    <property type="molecule type" value="Genomic_DNA"/>
</dbReference>
<dbReference type="Proteomes" id="UP000007801">
    <property type="component" value="Unassembled WGS sequence"/>
</dbReference>
<evidence type="ECO:0000313" key="3">
    <source>
        <dbReference type="EMBL" id="KPU73443.1"/>
    </source>
</evidence>
<dbReference type="STRING" id="7217.B3MKF5"/>
<dbReference type="GO" id="GO:0110071">
    <property type="term" value="C:cellularization cleavage furrow invagination front"/>
    <property type="evidence" value="ECO:0007669"/>
    <property type="project" value="EnsemblMetazoa"/>
</dbReference>
<reference evidence="2" key="2">
    <citation type="journal article" date="2008" name="Bioinformatics">
        <title>Assembly reconciliation.</title>
        <authorList>
            <person name="Zimin A.V."/>
            <person name="Smith D.R."/>
            <person name="Sutton G."/>
            <person name="Yorke J.A."/>
        </authorList>
    </citation>
    <scope>NUCLEOTIDE SEQUENCE</scope>
    <source>
        <strain evidence="2">TSC#14024-0371.13</strain>
    </source>
</reference>
<dbReference type="GeneID" id="6497341"/>
<dbReference type="GO" id="GO:0110069">
    <property type="term" value="P:syncytial embryo cellularization"/>
    <property type="evidence" value="ECO:0007669"/>
    <property type="project" value="EnsemblMetazoa"/>
</dbReference>
<dbReference type="GO" id="GO:0036089">
    <property type="term" value="P:cleavage furrow formation"/>
    <property type="evidence" value="ECO:0007669"/>
    <property type="project" value="EnsemblMetazoa"/>
</dbReference>
<dbReference type="OrthoDB" id="7882772at2759"/>
<dbReference type="EMBL" id="CH902620">
    <property type="protein sequence ID" value="EDV31508.1"/>
    <property type="molecule type" value="Genomic_DNA"/>
</dbReference>
<sequence>MVLSNSTPNNAHKNNELVVDTAAMNSHDFTELLQLTEEIEERRRSHRQGDASTACGLLRATMTREEVFEISSLDDDRFLTALEHQNSYVAPRRVQVTDLDLSSIENLMKYFDEEVPVTPTKRMESSRMAACTGKVASAIAKLGLQPEPVSPPKPKVDGGMLKISELKQRYEQPPATPRSPSLGPGKVSSSSLPRKVKEMAQLFNSKISQVIRRTEEPQYVQLQNDLSPEAKPVPQSRLVPSHGPCLVAEEVFRELSVKDKALLFNKFIGDMAAKHPKFNAHAEGLKAKVKNQIIRGEVVAEQQASVKLLAQELEAKCVLDGALPPRPGASPPKAAPKADTPKKQMHVSTLTVILKPSPDRAPHTLPRRRLELQTQIEMPQGCQKRNLSSIRSALPTEAYAPPKKIRRTRQERSGCETQMFFQNEPLESLFYSWLSSENGVQFDITSVSNIQQTIEIAVEEDLLEQPPQEPSTVSVGEVSQKSAVERLLEEAIAKLEMENIPKEASHVEVKEVDTSQPQIKTPVATPRRLKRQAPPVPGPRPSLSASQSTATLSSEASSLKQSEAEESESGLSTLPKITSDESQPETPQDAMQPADFEFVKPQRPPRKKKMRRTLTWKKENSIVEATANAITSTDSDSDYKPTAVASKKKPANISQLPLPEQSYIELDKSLMRHVNSPRKIKSAYTLTVMSSPSPNADSDQSPAQTPRQSLGHSMRDSFIDQGFETCSNDPLDSSPIRRSSVESVSSKPSGFSTPVKGRLISSPAQQQLFSPIAVPDRPRRSSLAMQVIREDHPLDLDATNSSPTTPCSEREFFANAPTIEMNSSQDEMPGTKPQSRFWISSGAFTVSLEIFHNSPERLRLLYEIFSQKSWETRDLSFGIDGHKFTPGGGASESALPERPPSVKGCSHYWFASGDLAVPFSGKRMSGEKVKRLFAFLDAEQSELRFGVDHIDFSHAPEFWPSTQKYSIESSYSMLVGLQAGASNGLEGRSKYAWPSSGSNANQTIKTSDLDQTELESNSFGNNSARLSFSPDMFSLDYEAVPLDELFTKTAPATSTPTLSVPQMMQTLQQQQVKLKSVEQRIRKYAKPANLTDTSLEHCRNTPEYVQKLRSIIKAIENIGRDDGFRSCTMEQLESFMYFLSEYADFCLANCSEHMDSILDTLLARRAVEV</sequence>
<dbReference type="OMA" id="AKHPKFN"/>
<proteinExistence type="predicted"/>
<accession>B3MKF5</accession>
<feature type="compositionally biased region" description="Polar residues" evidence="1">
    <location>
        <begin position="569"/>
        <end position="586"/>
    </location>
</feature>
<protein>
    <submittedName>
        <fullName evidence="2">Uncharacterized protein, isoform A</fullName>
    </submittedName>
    <submittedName>
        <fullName evidence="3">Uncharacterized protein, isoform B</fullName>
    </submittedName>
</protein>
<feature type="region of interest" description="Disordered" evidence="1">
    <location>
        <begin position="505"/>
        <end position="612"/>
    </location>
</feature>
<keyword evidence="4" id="KW-1185">Reference proteome</keyword>
<feature type="region of interest" description="Disordered" evidence="1">
    <location>
        <begin position="169"/>
        <end position="193"/>
    </location>
</feature>
<feature type="compositionally biased region" description="Polar residues" evidence="1">
    <location>
        <begin position="688"/>
        <end position="711"/>
    </location>
</feature>
<reference evidence="2" key="3">
    <citation type="submission" date="2015-10" db="EMBL/GenBank/DDBJ databases">
        <authorList>
            <consortium name="FlyBase"/>
        </authorList>
    </citation>
    <scope>NUCLEOTIDE SEQUENCE</scope>
    <source>
        <strain evidence="2">TSC#14024-0371.13</strain>
    </source>
</reference>
<reference evidence="2 4" key="1">
    <citation type="journal article" date="2007" name="Nature">
        <title>Evolution of genes and genomes on the Drosophila phylogeny.</title>
        <authorList>
            <consortium name="Drosophila 12 Genomes Consortium"/>
            <person name="Clark A.G."/>
            <person name="Eisen M.B."/>
            <person name="Smith D.R."/>
            <person name="Bergman C.M."/>
            <person name="Oliver B."/>
            <person name="Markow T.A."/>
            <person name="Kaufman T.C."/>
            <person name="Kellis M."/>
            <person name="Gelbart W."/>
            <person name="Iyer V.N."/>
            <person name="Pollard D.A."/>
            <person name="Sackton T.B."/>
            <person name="Larracuente A.M."/>
            <person name="Singh N.D."/>
            <person name="Abad J.P."/>
            <person name="Abt D.N."/>
            <person name="Adryan B."/>
            <person name="Aguade M."/>
            <person name="Akashi H."/>
            <person name="Anderson W.W."/>
            <person name="Aquadro C.F."/>
            <person name="Ardell D.H."/>
            <person name="Arguello R."/>
            <person name="Artieri C.G."/>
            <person name="Barbash D.A."/>
            <person name="Barker D."/>
            <person name="Barsanti P."/>
            <person name="Batterham P."/>
            <person name="Batzoglou S."/>
            <person name="Begun D."/>
            <person name="Bhutkar A."/>
            <person name="Blanco E."/>
            <person name="Bosak S.A."/>
            <person name="Bradley R.K."/>
            <person name="Brand A.D."/>
            <person name="Brent M.R."/>
            <person name="Brooks A.N."/>
            <person name="Brown R.H."/>
            <person name="Butlin R.K."/>
            <person name="Caggese C."/>
            <person name="Calvi B.R."/>
            <person name="Bernardo de Carvalho A."/>
            <person name="Caspi A."/>
            <person name="Castrezana S."/>
            <person name="Celniker S.E."/>
            <person name="Chang J.L."/>
            <person name="Chapple C."/>
            <person name="Chatterji S."/>
            <person name="Chinwalla A."/>
            <person name="Civetta A."/>
            <person name="Clifton S.W."/>
            <person name="Comeron J.M."/>
            <person name="Costello J.C."/>
            <person name="Coyne J.A."/>
            <person name="Daub J."/>
            <person name="David R.G."/>
            <person name="Delcher A.L."/>
            <person name="Delehaunty K."/>
            <person name="Do C.B."/>
            <person name="Ebling H."/>
            <person name="Edwards K."/>
            <person name="Eickbush T."/>
            <person name="Evans J.D."/>
            <person name="Filipski A."/>
            <person name="Findeiss S."/>
            <person name="Freyhult E."/>
            <person name="Fulton L."/>
            <person name="Fulton R."/>
            <person name="Garcia A.C."/>
            <person name="Gardiner A."/>
            <person name="Garfield D.A."/>
            <person name="Garvin B.E."/>
            <person name="Gibson G."/>
            <person name="Gilbert D."/>
            <person name="Gnerre S."/>
            <person name="Godfrey J."/>
            <person name="Good R."/>
            <person name="Gotea V."/>
            <person name="Gravely B."/>
            <person name="Greenberg A.J."/>
            <person name="Griffiths-Jones S."/>
            <person name="Gross S."/>
            <person name="Guigo R."/>
            <person name="Gustafson E.A."/>
            <person name="Haerty W."/>
            <person name="Hahn M.W."/>
            <person name="Halligan D.L."/>
            <person name="Halpern A.L."/>
            <person name="Halter G.M."/>
            <person name="Han M.V."/>
            <person name="Heger A."/>
            <person name="Hillier L."/>
            <person name="Hinrichs A.S."/>
            <person name="Holmes I."/>
            <person name="Hoskins R.A."/>
            <person name="Hubisz M.J."/>
            <person name="Hultmark D."/>
            <person name="Huntley M.A."/>
            <person name="Jaffe D.B."/>
            <person name="Jagadeeshan S."/>
            <person name="Jeck W.R."/>
            <person name="Johnson J."/>
            <person name="Jones C.D."/>
            <person name="Jordan W.C."/>
            <person name="Karpen G.H."/>
            <person name="Kataoka E."/>
            <person name="Keightley P.D."/>
            <person name="Kheradpour P."/>
            <person name="Kirkness E.F."/>
            <person name="Koerich L.B."/>
            <person name="Kristiansen K."/>
            <person name="Kudrna D."/>
            <person name="Kulathinal R.J."/>
            <person name="Kumar S."/>
            <person name="Kwok R."/>
            <person name="Lander E."/>
            <person name="Langley C.H."/>
            <person name="Lapoint R."/>
            <person name="Lazzaro B.P."/>
            <person name="Lee S.J."/>
            <person name="Levesque L."/>
            <person name="Li R."/>
            <person name="Lin C.F."/>
            <person name="Lin M.F."/>
            <person name="Lindblad-Toh K."/>
            <person name="Llopart A."/>
            <person name="Long M."/>
            <person name="Low L."/>
            <person name="Lozovsky E."/>
            <person name="Lu J."/>
            <person name="Luo M."/>
            <person name="Machado C.A."/>
            <person name="Makalowski W."/>
            <person name="Marzo M."/>
            <person name="Matsuda M."/>
            <person name="Matzkin L."/>
            <person name="McAllister B."/>
            <person name="McBride C.S."/>
            <person name="McKernan B."/>
            <person name="McKernan K."/>
            <person name="Mendez-Lago M."/>
            <person name="Minx P."/>
            <person name="Mollenhauer M.U."/>
            <person name="Montooth K."/>
            <person name="Mount S.M."/>
            <person name="Mu X."/>
            <person name="Myers E."/>
            <person name="Negre B."/>
            <person name="Newfeld S."/>
            <person name="Nielsen R."/>
            <person name="Noor M.A."/>
            <person name="O'Grady P."/>
            <person name="Pachter L."/>
            <person name="Papaceit M."/>
            <person name="Parisi M.J."/>
            <person name="Parisi M."/>
            <person name="Parts L."/>
            <person name="Pedersen J.S."/>
            <person name="Pesole G."/>
            <person name="Phillippy A.M."/>
            <person name="Ponting C.P."/>
            <person name="Pop M."/>
            <person name="Porcelli D."/>
            <person name="Powell J.R."/>
            <person name="Prohaska S."/>
            <person name="Pruitt K."/>
            <person name="Puig M."/>
            <person name="Quesneville H."/>
            <person name="Ram K.R."/>
            <person name="Rand D."/>
            <person name="Rasmussen M.D."/>
            <person name="Reed L.K."/>
            <person name="Reenan R."/>
            <person name="Reily A."/>
            <person name="Remington K.A."/>
            <person name="Rieger T.T."/>
            <person name="Ritchie M.G."/>
            <person name="Robin C."/>
            <person name="Rogers Y.H."/>
            <person name="Rohde C."/>
            <person name="Rozas J."/>
            <person name="Rubenfield M.J."/>
            <person name="Ruiz A."/>
            <person name="Russo S."/>
            <person name="Salzberg S.L."/>
            <person name="Sanchez-Gracia A."/>
            <person name="Saranga D.J."/>
            <person name="Sato H."/>
            <person name="Schaeffer S.W."/>
            <person name="Schatz M.C."/>
            <person name="Schlenke T."/>
            <person name="Schwartz R."/>
            <person name="Segarra C."/>
            <person name="Singh R.S."/>
            <person name="Sirot L."/>
            <person name="Sirota M."/>
            <person name="Sisneros N.B."/>
            <person name="Smith C.D."/>
            <person name="Smith T.F."/>
            <person name="Spieth J."/>
            <person name="Stage D.E."/>
            <person name="Stark A."/>
            <person name="Stephan W."/>
            <person name="Strausberg R.L."/>
            <person name="Strempel S."/>
            <person name="Sturgill D."/>
            <person name="Sutton G."/>
            <person name="Sutton G.G."/>
            <person name="Tao W."/>
            <person name="Teichmann S."/>
            <person name="Tobari Y.N."/>
            <person name="Tomimura Y."/>
            <person name="Tsolas J.M."/>
            <person name="Valente V.L."/>
            <person name="Venter E."/>
            <person name="Venter J.C."/>
            <person name="Vicario S."/>
            <person name="Vieira F.G."/>
            <person name="Vilella A.J."/>
            <person name="Villasante A."/>
            <person name="Walenz B."/>
            <person name="Wang J."/>
            <person name="Wasserman M."/>
            <person name="Watts T."/>
            <person name="Wilson D."/>
            <person name="Wilson R.K."/>
            <person name="Wing R.A."/>
            <person name="Wolfner M.F."/>
            <person name="Wong A."/>
            <person name="Wong G.K."/>
            <person name="Wu C.I."/>
            <person name="Wu G."/>
            <person name="Yamamoto D."/>
            <person name="Yang H.P."/>
            <person name="Yang S.P."/>
            <person name="Yorke J.A."/>
            <person name="Yoshida K."/>
            <person name="Zdobnov E."/>
            <person name="Zhang P."/>
            <person name="Zhang Y."/>
            <person name="Zimin A.V."/>
            <person name="Baldwin J."/>
            <person name="Abdouelleil A."/>
            <person name="Abdulkadir J."/>
            <person name="Abebe A."/>
            <person name="Abera B."/>
            <person name="Abreu J."/>
            <person name="Acer S.C."/>
            <person name="Aftuck L."/>
            <person name="Alexander A."/>
            <person name="An P."/>
            <person name="Anderson E."/>
            <person name="Anderson S."/>
            <person name="Arachi H."/>
            <person name="Azer M."/>
            <person name="Bachantsang P."/>
            <person name="Barry A."/>
            <person name="Bayul T."/>
            <person name="Berlin A."/>
            <person name="Bessette D."/>
            <person name="Bloom T."/>
            <person name="Blye J."/>
            <person name="Boguslavskiy L."/>
            <person name="Bonnet C."/>
            <person name="Boukhgalter B."/>
            <person name="Bourzgui I."/>
            <person name="Brown A."/>
            <person name="Cahill P."/>
            <person name="Channer S."/>
            <person name="Cheshatsang Y."/>
            <person name="Chuda L."/>
            <person name="Citroen M."/>
            <person name="Collymore A."/>
            <person name="Cooke P."/>
            <person name="Costello M."/>
            <person name="D'Aco K."/>
            <person name="Daza R."/>
            <person name="De Haan G."/>
            <person name="DeGray S."/>
            <person name="DeMaso C."/>
            <person name="Dhargay N."/>
            <person name="Dooley K."/>
            <person name="Dooley E."/>
            <person name="Doricent M."/>
            <person name="Dorje P."/>
            <person name="Dorjee K."/>
            <person name="Dupes A."/>
            <person name="Elong R."/>
            <person name="Falk J."/>
            <person name="Farina A."/>
            <person name="Faro S."/>
            <person name="Ferguson D."/>
            <person name="Fisher S."/>
            <person name="Foley C.D."/>
            <person name="Franke A."/>
            <person name="Friedrich D."/>
            <person name="Gadbois L."/>
            <person name="Gearin G."/>
            <person name="Gearin C.R."/>
            <person name="Giannoukos G."/>
            <person name="Goode T."/>
            <person name="Graham J."/>
            <person name="Grandbois E."/>
            <person name="Grewal S."/>
            <person name="Gyaltsen K."/>
            <person name="Hafez N."/>
            <person name="Hagos B."/>
            <person name="Hall J."/>
            <person name="Henson C."/>
            <person name="Hollinger A."/>
            <person name="Honan T."/>
            <person name="Huard M.D."/>
            <person name="Hughes L."/>
            <person name="Hurhula B."/>
            <person name="Husby M.E."/>
            <person name="Kamat A."/>
            <person name="Kanga B."/>
            <person name="Kashin S."/>
            <person name="Khazanovich D."/>
            <person name="Kisner P."/>
            <person name="Lance K."/>
            <person name="Lara M."/>
            <person name="Lee W."/>
            <person name="Lennon N."/>
            <person name="Letendre F."/>
            <person name="LeVine R."/>
            <person name="Lipovsky A."/>
            <person name="Liu X."/>
            <person name="Liu J."/>
            <person name="Liu S."/>
            <person name="Lokyitsang T."/>
            <person name="Lokyitsang Y."/>
            <person name="Lubonja R."/>
            <person name="Lui A."/>
            <person name="MacDonald P."/>
            <person name="Magnisalis V."/>
            <person name="Maru K."/>
            <person name="Matthews C."/>
            <person name="McCusker W."/>
            <person name="McDonough S."/>
            <person name="Mehta T."/>
            <person name="Meldrim J."/>
            <person name="Meneus L."/>
            <person name="Mihai O."/>
            <person name="Mihalev A."/>
            <person name="Mihova T."/>
            <person name="Mittelman R."/>
            <person name="Mlenga V."/>
            <person name="Montmayeur A."/>
            <person name="Mulrain L."/>
            <person name="Navidi A."/>
            <person name="Naylor J."/>
            <person name="Negash T."/>
            <person name="Nguyen T."/>
            <person name="Nguyen N."/>
            <person name="Nicol R."/>
            <person name="Norbu C."/>
            <person name="Norbu N."/>
            <person name="Novod N."/>
            <person name="O'Neill B."/>
            <person name="Osman S."/>
            <person name="Markiewicz E."/>
            <person name="Oyono O.L."/>
            <person name="Patti C."/>
            <person name="Phunkhang P."/>
            <person name="Pierre F."/>
            <person name="Priest M."/>
            <person name="Raghuraman S."/>
            <person name="Rege F."/>
            <person name="Reyes R."/>
            <person name="Rise C."/>
            <person name="Rogov P."/>
            <person name="Ross K."/>
            <person name="Ryan E."/>
            <person name="Settipalli S."/>
            <person name="Shea T."/>
            <person name="Sherpa N."/>
            <person name="Shi L."/>
            <person name="Shih D."/>
            <person name="Sparrow T."/>
            <person name="Spaulding J."/>
            <person name="Stalker J."/>
            <person name="Stange-Thomann N."/>
            <person name="Stavropoulos S."/>
            <person name="Stone C."/>
            <person name="Strader C."/>
            <person name="Tesfaye S."/>
            <person name="Thomson T."/>
            <person name="Thoulutsang Y."/>
            <person name="Thoulutsang D."/>
            <person name="Topham K."/>
            <person name="Topping I."/>
            <person name="Tsamla T."/>
            <person name="Vassiliev H."/>
            <person name="Vo A."/>
            <person name="Wangchuk T."/>
            <person name="Wangdi T."/>
            <person name="Weiand M."/>
            <person name="Wilkinson J."/>
            <person name="Wilson A."/>
            <person name="Yadav S."/>
            <person name="Young G."/>
            <person name="Yu Q."/>
            <person name="Zembek L."/>
            <person name="Zhong D."/>
            <person name="Zimmer A."/>
            <person name="Zwirko Z."/>
            <person name="Jaffe D.B."/>
            <person name="Alvarez P."/>
            <person name="Brockman W."/>
            <person name="Butler J."/>
            <person name="Chin C."/>
            <person name="Gnerre S."/>
            <person name="Grabherr M."/>
            <person name="Kleber M."/>
            <person name="Mauceli E."/>
            <person name="MacCallum I."/>
        </authorList>
    </citation>
    <scope>NUCLEOTIDE SEQUENCE [LARGE SCALE GENOMIC DNA]</scope>
    <source>
        <strain evidence="2">TSC#14024-0371.13</strain>
        <strain evidence="4">Tucson 14024-0371.13</strain>
    </source>
</reference>
<feature type="compositionally biased region" description="Pro residues" evidence="1">
    <location>
        <begin position="324"/>
        <end position="334"/>
    </location>
</feature>
<organism evidence="2 4">
    <name type="scientific">Drosophila ananassae</name>
    <name type="common">Fruit fly</name>
    <dbReference type="NCBI Taxonomy" id="7217"/>
    <lineage>
        <taxon>Eukaryota</taxon>
        <taxon>Metazoa</taxon>
        <taxon>Ecdysozoa</taxon>
        <taxon>Arthropoda</taxon>
        <taxon>Hexapoda</taxon>
        <taxon>Insecta</taxon>
        <taxon>Pterygota</taxon>
        <taxon>Neoptera</taxon>
        <taxon>Endopterygota</taxon>
        <taxon>Diptera</taxon>
        <taxon>Brachycera</taxon>
        <taxon>Muscomorpha</taxon>
        <taxon>Ephydroidea</taxon>
        <taxon>Drosophilidae</taxon>
        <taxon>Drosophila</taxon>
        <taxon>Sophophora</taxon>
    </lineage>
</organism>
<dbReference type="AlphaFoldDB" id="B3MKF5"/>
<dbReference type="HOGENOM" id="CLU_008249_0_0_1"/>
<gene>
    <name evidence="2" type="primary">Dana\GF14518</name>
    <name evidence="2" type="synonym">dana_GLEANR_15279</name>
    <name evidence="2" type="ORF">GF14518</name>
</gene>
<dbReference type="GO" id="GO:0036090">
    <property type="term" value="P:cleavage furrow ingression"/>
    <property type="evidence" value="ECO:0007669"/>
    <property type="project" value="EnsemblMetazoa"/>
</dbReference>
<evidence type="ECO:0000313" key="2">
    <source>
        <dbReference type="EMBL" id="EDV31508.1"/>
    </source>
</evidence>
<dbReference type="GO" id="GO:0008354">
    <property type="term" value="P:germ cell migration"/>
    <property type="evidence" value="ECO:0007669"/>
    <property type="project" value="EnsemblMetazoa"/>
</dbReference>
<dbReference type="KEGG" id="dan:6497341"/>
<feature type="compositionally biased region" description="Basic residues" evidence="1">
    <location>
        <begin position="603"/>
        <end position="612"/>
    </location>
</feature>
<feature type="region of interest" description="Disordered" evidence="1">
    <location>
        <begin position="688"/>
        <end position="757"/>
    </location>
</feature>
<feature type="compositionally biased region" description="Low complexity" evidence="1">
    <location>
        <begin position="542"/>
        <end position="559"/>
    </location>
</feature>
<dbReference type="GO" id="GO:0032154">
    <property type="term" value="C:cleavage furrow"/>
    <property type="evidence" value="ECO:0007669"/>
    <property type="project" value="EnsemblMetazoa"/>
</dbReference>
<name>B3MKF5_DROAN</name>
<evidence type="ECO:0000313" key="4">
    <source>
        <dbReference type="Proteomes" id="UP000007801"/>
    </source>
</evidence>
<feature type="region of interest" description="Disordered" evidence="1">
    <location>
        <begin position="322"/>
        <end position="346"/>
    </location>
</feature>
<dbReference type="FunCoup" id="B3MKF5">
    <property type="interactions" value="5"/>
</dbReference>
<evidence type="ECO:0000256" key="1">
    <source>
        <dbReference type="SAM" id="MobiDB-lite"/>
    </source>
</evidence>
<dbReference type="eggNOG" id="ENOG502TCWC">
    <property type="taxonomic scope" value="Eukaryota"/>
</dbReference>